<dbReference type="EMBL" id="KQ426791">
    <property type="protein sequence ID" value="KOF67771.1"/>
    <property type="molecule type" value="Genomic_DNA"/>
</dbReference>
<sequence>MTYCRRKRIVDKVMDEDEIKEESCTLLELATQTMDVDSAIEWMAKRRLLSNSVNCGTCGEPCTLITLTKKLDKKIWNCRRHNFTQSIRKGSFFERSRMSLLDLLLLINMWVEDYQQKEMMEQLHVNKNTIVDWCNFLREVVEWDLQKSPTVLGGVGEDGTPIVVELGESKFLNSRYHKGQWRAGHWVFGAIERRSGKCCMVEVPNRKQQTLEPIIRQWILPGSRIIADAWVSFDLLKDIDFRLYSNDSVVHERDIVNQNDPNVHAQIIENTWMRAKRKLKKQCGTSDALFSSYLHEFLWKNKFYQCKEFGKNFTRNSPIYHHQLNTKERPCHCDIVGRKFSQGSSLRTCKYFYTGDKPIYCNICGKRFTGKSDVTQHKHI</sequence>
<dbReference type="InterPro" id="IPR013087">
    <property type="entry name" value="Znf_C2H2_type"/>
</dbReference>
<dbReference type="SMART" id="SM01126">
    <property type="entry name" value="DDE_Tnp_IS1595"/>
    <property type="match status" value="1"/>
</dbReference>
<dbReference type="PANTHER" id="PTHR47163:SF2">
    <property type="entry name" value="SI:DKEY-17M8.2"/>
    <property type="match status" value="1"/>
</dbReference>
<reference evidence="3" key="1">
    <citation type="submission" date="2015-07" db="EMBL/GenBank/DDBJ databases">
        <title>MeaNS - Measles Nucleotide Surveillance Program.</title>
        <authorList>
            <person name="Tran T."/>
            <person name="Druce J."/>
        </authorList>
    </citation>
    <scope>NUCLEOTIDE SEQUENCE</scope>
    <source>
        <strain evidence="3">UCB-OBI-ISO-001</strain>
        <tissue evidence="3">Gonad</tissue>
    </source>
</reference>
<dbReference type="GO" id="GO:0008270">
    <property type="term" value="F:zinc ion binding"/>
    <property type="evidence" value="ECO:0007669"/>
    <property type="project" value="UniProtKB-KW"/>
</dbReference>
<organism evidence="3">
    <name type="scientific">Octopus bimaculoides</name>
    <name type="common">California two-spotted octopus</name>
    <dbReference type="NCBI Taxonomy" id="37653"/>
    <lineage>
        <taxon>Eukaryota</taxon>
        <taxon>Metazoa</taxon>
        <taxon>Spiralia</taxon>
        <taxon>Lophotrochozoa</taxon>
        <taxon>Mollusca</taxon>
        <taxon>Cephalopoda</taxon>
        <taxon>Coleoidea</taxon>
        <taxon>Octopodiformes</taxon>
        <taxon>Octopoda</taxon>
        <taxon>Incirrata</taxon>
        <taxon>Octopodidae</taxon>
        <taxon>Octopus</taxon>
    </lineage>
</organism>
<dbReference type="Pfam" id="PF12762">
    <property type="entry name" value="DDE_Tnp_IS1595"/>
    <property type="match status" value="1"/>
</dbReference>
<dbReference type="AlphaFoldDB" id="A0A0L8FST4"/>
<accession>A0A0L8FST4</accession>
<evidence type="ECO:0000313" key="3">
    <source>
        <dbReference type="EMBL" id="KOF67771.1"/>
    </source>
</evidence>
<evidence type="ECO:0000259" key="2">
    <source>
        <dbReference type="PROSITE" id="PS50157"/>
    </source>
</evidence>
<dbReference type="InterPro" id="IPR024445">
    <property type="entry name" value="Tnp_ISXO2-like"/>
</dbReference>
<protein>
    <recommendedName>
        <fullName evidence="2">C2H2-type domain-containing protein</fullName>
    </recommendedName>
</protein>
<dbReference type="SUPFAM" id="SSF57667">
    <property type="entry name" value="beta-beta-alpha zinc fingers"/>
    <property type="match status" value="1"/>
</dbReference>
<name>A0A0L8FST4_OCTBM</name>
<dbReference type="OrthoDB" id="6412411at2759"/>
<dbReference type="PROSITE" id="PS50157">
    <property type="entry name" value="ZINC_FINGER_C2H2_2"/>
    <property type="match status" value="1"/>
</dbReference>
<evidence type="ECO:0000256" key="1">
    <source>
        <dbReference type="PROSITE-ProRule" id="PRU00042"/>
    </source>
</evidence>
<dbReference type="Gene3D" id="3.30.160.60">
    <property type="entry name" value="Classic Zinc Finger"/>
    <property type="match status" value="2"/>
</dbReference>
<feature type="domain" description="C2H2-type" evidence="2">
    <location>
        <begin position="359"/>
        <end position="380"/>
    </location>
</feature>
<dbReference type="InterPro" id="IPR036236">
    <property type="entry name" value="Znf_C2H2_sf"/>
</dbReference>
<dbReference type="InterPro" id="IPR053164">
    <property type="entry name" value="IS1016-like_transposase"/>
</dbReference>
<keyword evidence="1" id="KW-0863">Zinc-finger</keyword>
<gene>
    <name evidence="3" type="ORF">OCBIM_22008870mg</name>
</gene>
<keyword evidence="1" id="KW-0479">Metal-binding</keyword>
<dbReference type="PANTHER" id="PTHR47163">
    <property type="entry name" value="DDE_TNP_IS1595 DOMAIN-CONTAINING PROTEIN"/>
    <property type="match status" value="1"/>
</dbReference>
<proteinExistence type="predicted"/>
<keyword evidence="1" id="KW-0862">Zinc</keyword>